<dbReference type="Pfam" id="PF13456">
    <property type="entry name" value="RVT_3"/>
    <property type="match status" value="1"/>
</dbReference>
<accession>A0A392N486</accession>
<dbReference type="Proteomes" id="UP000265520">
    <property type="component" value="Unassembled WGS sequence"/>
</dbReference>
<dbReference type="InterPro" id="IPR036397">
    <property type="entry name" value="RNaseH_sf"/>
</dbReference>
<dbReference type="PANTHER" id="PTHR47074">
    <property type="entry name" value="BNAC02G40300D PROTEIN"/>
    <property type="match status" value="1"/>
</dbReference>
<dbReference type="GO" id="GO:0004523">
    <property type="term" value="F:RNA-DNA hybrid ribonuclease activity"/>
    <property type="evidence" value="ECO:0007669"/>
    <property type="project" value="InterPro"/>
</dbReference>
<dbReference type="PANTHER" id="PTHR47074:SF48">
    <property type="entry name" value="POLYNUCLEOTIDYL TRANSFERASE, RIBONUCLEASE H-LIKE SUPERFAMILY PROTEIN"/>
    <property type="match status" value="1"/>
</dbReference>
<comment type="caution">
    <text evidence="2">The sequence shown here is derived from an EMBL/GenBank/DDBJ whole genome shotgun (WGS) entry which is preliminary data.</text>
</comment>
<evidence type="ECO:0000313" key="3">
    <source>
        <dbReference type="Proteomes" id="UP000265520"/>
    </source>
</evidence>
<proteinExistence type="predicted"/>
<feature type="domain" description="RNase H type-1" evidence="1">
    <location>
        <begin position="139"/>
        <end position="260"/>
    </location>
</feature>
<protein>
    <submittedName>
        <fullName evidence="2">Ribonuclease H protein</fullName>
    </submittedName>
</protein>
<dbReference type="CDD" id="cd06222">
    <property type="entry name" value="RNase_H_like"/>
    <property type="match status" value="1"/>
</dbReference>
<dbReference type="SUPFAM" id="SSF53098">
    <property type="entry name" value="Ribonuclease H-like"/>
    <property type="match status" value="1"/>
</dbReference>
<reference evidence="2 3" key="1">
    <citation type="journal article" date="2018" name="Front. Plant Sci.">
        <title>Red Clover (Trifolium pratense) and Zigzag Clover (T. medium) - A Picture of Genomic Similarities and Differences.</title>
        <authorList>
            <person name="Dluhosova J."/>
            <person name="Istvanek J."/>
            <person name="Nedelnik J."/>
            <person name="Repkova J."/>
        </authorList>
    </citation>
    <scope>NUCLEOTIDE SEQUENCE [LARGE SCALE GENOMIC DNA]</scope>
    <source>
        <strain evidence="3">cv. 10/8</strain>
        <tissue evidence="2">Leaf</tissue>
    </source>
</reference>
<evidence type="ECO:0000259" key="1">
    <source>
        <dbReference type="Pfam" id="PF13456"/>
    </source>
</evidence>
<dbReference type="InterPro" id="IPR012337">
    <property type="entry name" value="RNaseH-like_sf"/>
</dbReference>
<dbReference type="InterPro" id="IPR002156">
    <property type="entry name" value="RNaseH_domain"/>
</dbReference>
<dbReference type="Gene3D" id="3.30.420.10">
    <property type="entry name" value="Ribonuclease H-like superfamily/Ribonuclease H"/>
    <property type="match status" value="1"/>
</dbReference>
<name>A0A392N486_9FABA</name>
<feature type="non-terminal residue" evidence="2">
    <location>
        <position position="1"/>
    </location>
</feature>
<dbReference type="AlphaFoldDB" id="A0A392N486"/>
<dbReference type="GO" id="GO:0003676">
    <property type="term" value="F:nucleic acid binding"/>
    <property type="evidence" value="ECO:0007669"/>
    <property type="project" value="InterPro"/>
</dbReference>
<dbReference type="EMBL" id="LXQA010027776">
    <property type="protein sequence ID" value="MCH94630.1"/>
    <property type="molecule type" value="Genomic_DNA"/>
</dbReference>
<evidence type="ECO:0000313" key="2">
    <source>
        <dbReference type="EMBL" id="MCH94630.1"/>
    </source>
</evidence>
<organism evidence="2 3">
    <name type="scientific">Trifolium medium</name>
    <dbReference type="NCBI Taxonomy" id="97028"/>
    <lineage>
        <taxon>Eukaryota</taxon>
        <taxon>Viridiplantae</taxon>
        <taxon>Streptophyta</taxon>
        <taxon>Embryophyta</taxon>
        <taxon>Tracheophyta</taxon>
        <taxon>Spermatophyta</taxon>
        <taxon>Magnoliopsida</taxon>
        <taxon>eudicotyledons</taxon>
        <taxon>Gunneridae</taxon>
        <taxon>Pentapetalae</taxon>
        <taxon>rosids</taxon>
        <taxon>fabids</taxon>
        <taxon>Fabales</taxon>
        <taxon>Fabaceae</taxon>
        <taxon>Papilionoideae</taxon>
        <taxon>50 kb inversion clade</taxon>
        <taxon>NPAAA clade</taxon>
        <taxon>Hologalegina</taxon>
        <taxon>IRL clade</taxon>
        <taxon>Trifolieae</taxon>
        <taxon>Trifolium</taxon>
    </lineage>
</organism>
<keyword evidence="3" id="KW-1185">Reference proteome</keyword>
<dbReference type="InterPro" id="IPR044730">
    <property type="entry name" value="RNase_H-like_dom_plant"/>
</dbReference>
<sequence length="289" mass="32965">YNAQMDWKAYNSLKAQNNNSLANDSICDKMWKTMVPPKQTHLIWRILHKALPIKPNLISKESIQIISSITYSIWFARNKQVFQNKNTPVNEAVDHALRTLHDYHHHTTVARLDSSNSRPSVGRNNKSWSPPPKTFLKLNVDAHLSDDGHWGLGMVLRRDDGRCVGAATKVYHGSNDAAMAEATGLREALLWVKSQKMEKVIIEMDAESIVKAVNSRIFPRNQWGQLVRSCARNFDHHAHLSVKWVNRRGNQPTHVLARWALSEPNQLWSNNFPSCIISHIALFKLNEGT</sequence>
<dbReference type="InterPro" id="IPR052929">
    <property type="entry name" value="RNase_H-like_EbsB-rel"/>
</dbReference>